<dbReference type="EC" id="1.1.1.35" evidence="6"/>
<dbReference type="RefSeq" id="WP_380751834.1">
    <property type="nucleotide sequence ID" value="NZ_JBHSRF010000015.1"/>
</dbReference>
<evidence type="ECO:0000259" key="5">
    <source>
        <dbReference type="Pfam" id="PF02737"/>
    </source>
</evidence>
<comment type="pathway">
    <text evidence="1">Lipid metabolism; butanoate metabolism.</text>
</comment>
<dbReference type="InterPro" id="IPR006108">
    <property type="entry name" value="3HC_DH_C"/>
</dbReference>
<dbReference type="PANTHER" id="PTHR48075">
    <property type="entry name" value="3-HYDROXYACYL-COA DEHYDROGENASE FAMILY PROTEIN"/>
    <property type="match status" value="1"/>
</dbReference>
<feature type="domain" description="3-hydroxyacyl-CoA dehydrogenase C-terminal" evidence="4">
    <location>
        <begin position="188"/>
        <end position="284"/>
    </location>
</feature>
<dbReference type="InterPro" id="IPR006176">
    <property type="entry name" value="3-OHacyl-CoA_DH_NAD-bd"/>
</dbReference>
<dbReference type="InterPro" id="IPR013328">
    <property type="entry name" value="6PGD_dom2"/>
</dbReference>
<name>A0ABW1NGX0_9ACTN</name>
<dbReference type="Pfam" id="PF00725">
    <property type="entry name" value="3HCDH"/>
    <property type="match status" value="2"/>
</dbReference>
<comment type="similarity">
    <text evidence="2">Belongs to the 3-hydroxyacyl-CoA dehydrogenase family.</text>
</comment>
<dbReference type="GO" id="GO:0003857">
    <property type="term" value="F:(3S)-3-hydroxyacyl-CoA dehydrogenase (NAD+) activity"/>
    <property type="evidence" value="ECO:0007669"/>
    <property type="project" value="UniProtKB-EC"/>
</dbReference>
<feature type="domain" description="3-hydroxyacyl-CoA dehydrogenase C-terminal" evidence="4">
    <location>
        <begin position="403"/>
        <end position="489"/>
    </location>
</feature>
<keyword evidence="3 6" id="KW-0560">Oxidoreductase</keyword>
<evidence type="ECO:0000259" key="4">
    <source>
        <dbReference type="Pfam" id="PF00725"/>
    </source>
</evidence>
<proteinExistence type="inferred from homology"/>
<evidence type="ECO:0000256" key="2">
    <source>
        <dbReference type="ARBA" id="ARBA00009463"/>
    </source>
</evidence>
<accession>A0ABW1NGX0</accession>
<reference evidence="7" key="1">
    <citation type="journal article" date="2019" name="Int. J. Syst. Evol. Microbiol.">
        <title>The Global Catalogue of Microorganisms (GCM) 10K type strain sequencing project: providing services to taxonomists for standard genome sequencing and annotation.</title>
        <authorList>
            <consortium name="The Broad Institute Genomics Platform"/>
            <consortium name="The Broad Institute Genome Sequencing Center for Infectious Disease"/>
            <person name="Wu L."/>
            <person name="Ma J."/>
        </authorList>
    </citation>
    <scope>NUCLEOTIDE SEQUENCE [LARGE SCALE GENOMIC DNA]</scope>
    <source>
        <strain evidence="7">JCM 30346</strain>
    </source>
</reference>
<evidence type="ECO:0000256" key="1">
    <source>
        <dbReference type="ARBA" id="ARBA00005086"/>
    </source>
</evidence>
<dbReference type="InterPro" id="IPR036291">
    <property type="entry name" value="NAD(P)-bd_dom_sf"/>
</dbReference>
<dbReference type="NCBIfam" id="NF005875">
    <property type="entry name" value="PRK07819.1"/>
    <property type="match status" value="1"/>
</dbReference>
<dbReference type="InterPro" id="IPR008927">
    <property type="entry name" value="6-PGluconate_DH-like_C_sf"/>
</dbReference>
<evidence type="ECO:0000256" key="3">
    <source>
        <dbReference type="ARBA" id="ARBA00023002"/>
    </source>
</evidence>
<evidence type="ECO:0000313" key="6">
    <source>
        <dbReference type="EMBL" id="MFC6082236.1"/>
    </source>
</evidence>
<dbReference type="EMBL" id="JBHSRF010000015">
    <property type="protein sequence ID" value="MFC6082236.1"/>
    <property type="molecule type" value="Genomic_DNA"/>
</dbReference>
<protein>
    <submittedName>
        <fullName evidence="6">3-hydroxyacyl-CoA dehydrogenase family protein</fullName>
        <ecNumber evidence="6">1.1.1.35</ecNumber>
    </submittedName>
</protein>
<organism evidence="6 7">
    <name type="scientific">Sphaerisporangium aureirubrum</name>
    <dbReference type="NCBI Taxonomy" id="1544736"/>
    <lineage>
        <taxon>Bacteria</taxon>
        <taxon>Bacillati</taxon>
        <taxon>Actinomycetota</taxon>
        <taxon>Actinomycetes</taxon>
        <taxon>Streptosporangiales</taxon>
        <taxon>Streptosporangiaceae</taxon>
        <taxon>Sphaerisporangium</taxon>
    </lineage>
</organism>
<dbReference type="Gene3D" id="3.40.50.720">
    <property type="entry name" value="NAD(P)-binding Rossmann-like Domain"/>
    <property type="match status" value="2"/>
</dbReference>
<dbReference type="Proteomes" id="UP001596137">
    <property type="component" value="Unassembled WGS sequence"/>
</dbReference>
<dbReference type="PANTHER" id="PTHR48075:SF9">
    <property type="entry name" value="3-HYDROXYBUTYRYL-COA DEHYDROGENASE"/>
    <property type="match status" value="1"/>
</dbReference>
<dbReference type="Pfam" id="PF02737">
    <property type="entry name" value="3HCDH_N"/>
    <property type="match status" value="1"/>
</dbReference>
<keyword evidence="7" id="KW-1185">Reference proteome</keyword>
<feature type="domain" description="3-hydroxyacyl-CoA dehydrogenase NAD binding" evidence="5">
    <location>
        <begin position="7"/>
        <end position="185"/>
    </location>
</feature>
<evidence type="ECO:0000313" key="7">
    <source>
        <dbReference type="Proteomes" id="UP001596137"/>
    </source>
</evidence>
<gene>
    <name evidence="6" type="ORF">ACFP1K_13810</name>
</gene>
<comment type="caution">
    <text evidence="6">The sequence shown here is derived from an EMBL/GenBank/DDBJ whole genome shotgun (WGS) entry which is preliminary data.</text>
</comment>
<dbReference type="SUPFAM" id="SSF48179">
    <property type="entry name" value="6-phosphogluconate dehydrogenase C-terminal domain-like"/>
    <property type="match status" value="2"/>
</dbReference>
<dbReference type="Gene3D" id="1.10.1040.10">
    <property type="entry name" value="N-(1-d-carboxylethyl)-l-norvaline Dehydrogenase, domain 2"/>
    <property type="match status" value="2"/>
</dbReference>
<dbReference type="SUPFAM" id="SSF51735">
    <property type="entry name" value="NAD(P)-binding Rossmann-fold domains"/>
    <property type="match status" value="1"/>
</dbReference>
<sequence>MGTAYETVGVVGLGTMGAGIAEVFARAGLAVIGVEADPDALERGRSHLSRSTEKALRRGKLTEEERAAILGRVTFAGDLGALRDADLVVEAIPEIMEAKRALFAELDRICGPGTVLATNTSSLSVTALAAATTRPGRVVGMHFFNPAPVMRLVEVVRTVVTDPGVAEGVAGLARRIGKTPVRVGDRAGFVVNRLLLGYLNRAVGLLERGVASQHDIETAMRLGAGLPMGPFALLDLIGLDTAYEICEVLFQENRDPSFAPSPLLRELVAAGALGRKTGRGFSAYTDEPSRPAPHAETPGRLRVASVCVLGDGAEEFRQRLAAIGFKCDDPDESDVVIALADGAVAGLGERVPRPEHLVGLHLVGDRLAEVVRTVRTAPEAAEAVRGLMRVLGLTPVTCADRSGLVVSALLYPYLNDAVRLYDGGYATMDEIDDAMRLGCGYPAGPFETLDTLGLATVRDGLRAQYDEYREPFLAPSPLLDRLVTAGVPGFRAR</sequence>